<evidence type="ECO:0000256" key="3">
    <source>
        <dbReference type="ARBA" id="ARBA00022989"/>
    </source>
</evidence>
<evidence type="ECO:0000256" key="7">
    <source>
        <dbReference type="SAM" id="Phobius"/>
    </source>
</evidence>
<feature type="transmembrane region" description="Helical" evidence="7">
    <location>
        <begin position="151"/>
        <end position="173"/>
    </location>
</feature>
<feature type="transmembrane region" description="Helical" evidence="7">
    <location>
        <begin position="362"/>
        <end position="383"/>
    </location>
</feature>
<feature type="domain" description="Amino acid transporter transmembrane" evidence="8">
    <location>
        <begin position="142"/>
        <end position="479"/>
    </location>
</feature>
<comment type="similarity">
    <text evidence="6">Belongs to the TMEM104 family.</text>
</comment>
<feature type="domain" description="Amino acid transporter transmembrane" evidence="8">
    <location>
        <begin position="18"/>
        <end position="69"/>
    </location>
</feature>
<feature type="transmembrane region" description="Helical" evidence="7">
    <location>
        <begin position="404"/>
        <end position="422"/>
    </location>
</feature>
<sequence length="504" mass="56012">MPGAGLTEAGELYSPMVGLVYVFNLIVGTGALTMPLAFARAGWAMGGILIIILAFVSYLTVTFVVEAMASANAVIRFKRKEKKRELEDSSSGSHDATAPPFLHEVESDEKQSLLQPPVAPQLYTDGKHQDFFEITERVEMAKMASLFFNKIGLNLFYLCMVIYLYGDLAIYAVTVPTSLMNITCTYTPENSSSPEQDDPCWEGVNLTRMNAYRVYLTVFAIALGIFVFFNVQKTKYLQLLTTFFRWLAFSMMIVLALIVLAKGKGQGGPVAVGAFESIPNFFGVCVYSFMCHHSLPSLVTPIKRKKRLSVLLGGDYALILGFYLLISLTAIFTFSTNSIQEIYTLNFFGDKNGVTMVVPVQYFIALFPVFTLSTNFPIIGITLRNNLKMLFAREGRPYHWAVDRIVFPLLALLPGIVVAFITTDVTGLVGYTGSYAGAGIQYVIPAFLVYCGRRKTAKLFGQNWSNKHTSPFRHRAWVILVLLWAVLCIGFVTANHIISAVHHH</sequence>
<dbReference type="Proteomes" id="UP000887568">
    <property type="component" value="Unplaced"/>
</dbReference>
<dbReference type="OrthoDB" id="294541at2759"/>
<keyword evidence="3 7" id="KW-1133">Transmembrane helix</keyword>
<dbReference type="AlphaFoldDB" id="A0A914ALD6"/>
<organism evidence="9 10">
    <name type="scientific">Patiria miniata</name>
    <name type="common">Bat star</name>
    <name type="synonym">Asterina miniata</name>
    <dbReference type="NCBI Taxonomy" id="46514"/>
    <lineage>
        <taxon>Eukaryota</taxon>
        <taxon>Metazoa</taxon>
        <taxon>Echinodermata</taxon>
        <taxon>Eleutherozoa</taxon>
        <taxon>Asterozoa</taxon>
        <taxon>Asteroidea</taxon>
        <taxon>Valvatacea</taxon>
        <taxon>Valvatida</taxon>
        <taxon>Asterinidae</taxon>
        <taxon>Patiria</taxon>
    </lineage>
</organism>
<dbReference type="GO" id="GO:0016020">
    <property type="term" value="C:membrane"/>
    <property type="evidence" value="ECO:0007669"/>
    <property type="project" value="UniProtKB-SubCell"/>
</dbReference>
<feature type="transmembrane region" description="Helical" evidence="7">
    <location>
        <begin position="428"/>
        <end position="450"/>
    </location>
</feature>
<evidence type="ECO:0000256" key="5">
    <source>
        <dbReference type="ARBA" id="ARBA00023180"/>
    </source>
</evidence>
<dbReference type="GeneID" id="119734861"/>
<dbReference type="RefSeq" id="XP_038064388.1">
    <property type="nucleotide sequence ID" value="XM_038208460.1"/>
</dbReference>
<evidence type="ECO:0000313" key="9">
    <source>
        <dbReference type="EnsemblMetazoa" id="XP_038064388.1"/>
    </source>
</evidence>
<feature type="transmembrane region" description="Helical" evidence="7">
    <location>
        <begin position="12"/>
        <end position="38"/>
    </location>
</feature>
<name>A0A914ALD6_PATMI</name>
<keyword evidence="10" id="KW-1185">Reference proteome</keyword>
<accession>A0A914ALD6</accession>
<evidence type="ECO:0000256" key="2">
    <source>
        <dbReference type="ARBA" id="ARBA00022692"/>
    </source>
</evidence>
<keyword evidence="2 7" id="KW-0812">Transmembrane</keyword>
<keyword evidence="4 7" id="KW-0472">Membrane</keyword>
<proteinExistence type="inferred from homology"/>
<dbReference type="PANTHER" id="PTHR16189:SF0">
    <property type="entry name" value="TRANSMEMBRANE PROTEIN 104"/>
    <property type="match status" value="1"/>
</dbReference>
<feature type="transmembrane region" description="Helical" evidence="7">
    <location>
        <begin position="243"/>
        <end position="261"/>
    </location>
</feature>
<comment type="subcellular location">
    <subcellularLocation>
        <location evidence="1">Membrane</location>
        <topology evidence="1">Multi-pass membrane protein</topology>
    </subcellularLocation>
</comment>
<dbReference type="EnsemblMetazoa" id="XM_038208460.1">
    <property type="protein sequence ID" value="XP_038064388.1"/>
    <property type="gene ID" value="LOC119734861"/>
</dbReference>
<reference evidence="9" key="1">
    <citation type="submission" date="2022-11" db="UniProtKB">
        <authorList>
            <consortium name="EnsemblMetazoa"/>
        </authorList>
    </citation>
    <scope>IDENTIFICATION</scope>
</reference>
<evidence type="ECO:0000256" key="4">
    <source>
        <dbReference type="ARBA" id="ARBA00023136"/>
    </source>
</evidence>
<dbReference type="CTD" id="320534"/>
<feature type="transmembrane region" description="Helical" evidence="7">
    <location>
        <begin position="476"/>
        <end position="498"/>
    </location>
</feature>
<feature type="transmembrane region" description="Helical" evidence="7">
    <location>
        <begin position="311"/>
        <end position="334"/>
    </location>
</feature>
<dbReference type="PANTHER" id="PTHR16189">
    <property type="entry name" value="TRANSMEMBRANE PROTEIN 104-RELATED"/>
    <property type="match status" value="1"/>
</dbReference>
<dbReference type="Pfam" id="PF01490">
    <property type="entry name" value="Aa_trans"/>
    <property type="match status" value="2"/>
</dbReference>
<feature type="transmembrane region" description="Helical" evidence="7">
    <location>
        <begin position="44"/>
        <end position="75"/>
    </location>
</feature>
<protein>
    <recommendedName>
        <fullName evidence="8">Amino acid transporter transmembrane domain-containing protein</fullName>
    </recommendedName>
</protein>
<evidence type="ECO:0000256" key="6">
    <source>
        <dbReference type="ARBA" id="ARBA00038166"/>
    </source>
</evidence>
<evidence type="ECO:0000259" key="8">
    <source>
        <dbReference type="Pfam" id="PF01490"/>
    </source>
</evidence>
<dbReference type="InterPro" id="IPR013057">
    <property type="entry name" value="AA_transpt_TM"/>
</dbReference>
<feature type="transmembrane region" description="Helical" evidence="7">
    <location>
        <begin position="212"/>
        <end position="231"/>
    </location>
</feature>
<dbReference type="OMA" id="GHREGHP"/>
<evidence type="ECO:0000256" key="1">
    <source>
        <dbReference type="ARBA" id="ARBA00004141"/>
    </source>
</evidence>
<evidence type="ECO:0000313" key="10">
    <source>
        <dbReference type="Proteomes" id="UP000887568"/>
    </source>
</evidence>
<keyword evidence="5" id="KW-0325">Glycoprotein</keyword>